<protein>
    <recommendedName>
        <fullName evidence="6">ABC transporter domain-containing protein</fullName>
    </recommendedName>
</protein>
<dbReference type="GO" id="GO:0015833">
    <property type="term" value="P:peptide transport"/>
    <property type="evidence" value="ECO:0007669"/>
    <property type="project" value="InterPro"/>
</dbReference>
<evidence type="ECO:0000259" key="6">
    <source>
        <dbReference type="PROSITE" id="PS50893"/>
    </source>
</evidence>
<evidence type="ECO:0000256" key="2">
    <source>
        <dbReference type="ARBA" id="ARBA00022448"/>
    </source>
</evidence>
<sequence length="326" mass="36485">MSESDLPLLRVEGLKKHFVKRAFLRPAHVTRAVDGVGFTIMPGQTLGVVGESGSGKTTLSRLIMRLIQPSAGKVFFKGKDVFALDASEMKRLRSQMQIVFQNPYGSLDPKQSVESIIEEPIVIHERESSAGREKRVTKLLDLVGIPSAHRKRFPHQFSGGQRQRIGIARALALQPDFLVCDEPVSALDVSVKAQIINLFLHLQHELRLTYMFVSHDLNLVQHISDEVVVMYLGQLVEYAANPEIYDKPLHPYTEALLAASPKPDPDAPKNRIVLQGDAFTSLGTGGCKFRARCAYAGQRCAEEPPWKEWMPGHWAKCWRIAEIRSL</sequence>
<keyword evidence="4" id="KW-0547">Nucleotide-binding</keyword>
<evidence type="ECO:0000256" key="1">
    <source>
        <dbReference type="ARBA" id="ARBA00005417"/>
    </source>
</evidence>
<reference evidence="8" key="1">
    <citation type="submission" date="2017-06" db="EMBL/GenBank/DDBJ databases">
        <title>Herbaspirillum phytohormonus sp. nov., isolated from the root nodule of Robinia pseudoacacia in lead-zinc mine.</title>
        <authorList>
            <person name="Fan M."/>
            <person name="Lin Y."/>
        </authorList>
    </citation>
    <scope>NUCLEOTIDE SEQUENCE [LARGE SCALE GENOMIC DNA]</scope>
    <source>
        <strain evidence="8">SC-089</strain>
    </source>
</reference>
<dbReference type="GO" id="GO:0005524">
    <property type="term" value="F:ATP binding"/>
    <property type="evidence" value="ECO:0007669"/>
    <property type="project" value="UniProtKB-KW"/>
</dbReference>
<dbReference type="PANTHER" id="PTHR43776:SF7">
    <property type="entry name" value="D,D-DIPEPTIDE TRANSPORT ATP-BINDING PROTEIN DDPF-RELATED"/>
    <property type="match status" value="1"/>
</dbReference>
<keyword evidence="3" id="KW-0472">Membrane</keyword>
<evidence type="ECO:0000313" key="7">
    <source>
        <dbReference type="EMBL" id="OWT65789.1"/>
    </source>
</evidence>
<dbReference type="CDD" id="cd03257">
    <property type="entry name" value="ABC_NikE_OppD_transporters"/>
    <property type="match status" value="1"/>
</dbReference>
<dbReference type="InterPro" id="IPR027417">
    <property type="entry name" value="P-loop_NTPase"/>
</dbReference>
<dbReference type="AlphaFoldDB" id="A0A225N444"/>
<dbReference type="SUPFAM" id="SSF52540">
    <property type="entry name" value="P-loop containing nucleoside triphosphate hydrolases"/>
    <property type="match status" value="1"/>
</dbReference>
<dbReference type="FunFam" id="3.40.50.300:FF:000016">
    <property type="entry name" value="Oligopeptide ABC transporter ATP-binding component"/>
    <property type="match status" value="1"/>
</dbReference>
<organism evidence="7 8">
    <name type="scientific">Candidimonas nitroreducens</name>
    <dbReference type="NCBI Taxonomy" id="683354"/>
    <lineage>
        <taxon>Bacteria</taxon>
        <taxon>Pseudomonadati</taxon>
        <taxon>Pseudomonadota</taxon>
        <taxon>Betaproteobacteria</taxon>
        <taxon>Burkholderiales</taxon>
        <taxon>Alcaligenaceae</taxon>
        <taxon>Candidimonas</taxon>
    </lineage>
</organism>
<feature type="domain" description="ABC transporter" evidence="6">
    <location>
        <begin position="9"/>
        <end position="257"/>
    </location>
</feature>
<dbReference type="OrthoDB" id="9802772at2"/>
<dbReference type="SMART" id="SM00382">
    <property type="entry name" value="AAA"/>
    <property type="match status" value="1"/>
</dbReference>
<comment type="caution">
    <text evidence="7">The sequence shown here is derived from an EMBL/GenBank/DDBJ whole genome shotgun (WGS) entry which is preliminary data.</text>
</comment>
<dbReference type="Proteomes" id="UP000214603">
    <property type="component" value="Unassembled WGS sequence"/>
</dbReference>
<evidence type="ECO:0000256" key="3">
    <source>
        <dbReference type="ARBA" id="ARBA00022475"/>
    </source>
</evidence>
<dbReference type="InterPro" id="IPR003439">
    <property type="entry name" value="ABC_transporter-like_ATP-bd"/>
</dbReference>
<dbReference type="InterPro" id="IPR013563">
    <property type="entry name" value="Oligopep_ABC_C"/>
</dbReference>
<dbReference type="PROSITE" id="PS50893">
    <property type="entry name" value="ABC_TRANSPORTER_2"/>
    <property type="match status" value="1"/>
</dbReference>
<keyword evidence="3" id="KW-1003">Cell membrane</keyword>
<dbReference type="EMBL" id="NJIH01000002">
    <property type="protein sequence ID" value="OWT65789.1"/>
    <property type="molecule type" value="Genomic_DNA"/>
</dbReference>
<proteinExistence type="inferred from homology"/>
<keyword evidence="5" id="KW-0067">ATP-binding</keyword>
<dbReference type="Pfam" id="PF00005">
    <property type="entry name" value="ABC_tran"/>
    <property type="match status" value="1"/>
</dbReference>
<evidence type="ECO:0000256" key="4">
    <source>
        <dbReference type="ARBA" id="ARBA00022741"/>
    </source>
</evidence>
<evidence type="ECO:0000313" key="8">
    <source>
        <dbReference type="Proteomes" id="UP000214603"/>
    </source>
</evidence>
<dbReference type="PANTHER" id="PTHR43776">
    <property type="entry name" value="TRANSPORT ATP-BINDING PROTEIN"/>
    <property type="match status" value="1"/>
</dbReference>
<dbReference type="Pfam" id="PF08352">
    <property type="entry name" value="oligo_HPY"/>
    <property type="match status" value="1"/>
</dbReference>
<dbReference type="RefSeq" id="WP_088601938.1">
    <property type="nucleotide sequence ID" value="NZ_NJIH01000002.1"/>
</dbReference>
<keyword evidence="8" id="KW-1185">Reference proteome</keyword>
<dbReference type="GO" id="GO:0055085">
    <property type="term" value="P:transmembrane transport"/>
    <property type="evidence" value="ECO:0007669"/>
    <property type="project" value="UniProtKB-ARBA"/>
</dbReference>
<accession>A0A225N444</accession>
<dbReference type="InterPro" id="IPR017871">
    <property type="entry name" value="ABC_transporter-like_CS"/>
</dbReference>
<dbReference type="PROSITE" id="PS00211">
    <property type="entry name" value="ABC_TRANSPORTER_1"/>
    <property type="match status" value="1"/>
</dbReference>
<dbReference type="NCBIfam" id="TIGR01727">
    <property type="entry name" value="oligo_HPY"/>
    <property type="match status" value="1"/>
</dbReference>
<name>A0A225N444_9BURK</name>
<gene>
    <name evidence="7" type="ORF">CEY11_03405</name>
</gene>
<dbReference type="InterPro" id="IPR050319">
    <property type="entry name" value="ABC_transp_ATP-bind"/>
</dbReference>
<dbReference type="GO" id="GO:0016887">
    <property type="term" value="F:ATP hydrolysis activity"/>
    <property type="evidence" value="ECO:0007669"/>
    <property type="project" value="InterPro"/>
</dbReference>
<comment type="similarity">
    <text evidence="1">Belongs to the ABC transporter superfamily.</text>
</comment>
<evidence type="ECO:0000256" key="5">
    <source>
        <dbReference type="ARBA" id="ARBA00022840"/>
    </source>
</evidence>
<keyword evidence="2" id="KW-0813">Transport</keyword>
<dbReference type="InterPro" id="IPR003593">
    <property type="entry name" value="AAA+_ATPase"/>
</dbReference>
<dbReference type="Gene3D" id="3.40.50.300">
    <property type="entry name" value="P-loop containing nucleotide triphosphate hydrolases"/>
    <property type="match status" value="1"/>
</dbReference>